<proteinExistence type="inferred from homology"/>
<dbReference type="InterPro" id="IPR019776">
    <property type="entry name" value="Flagellar_basal_body_rod_CS"/>
</dbReference>
<dbReference type="InterPro" id="IPR010930">
    <property type="entry name" value="Flg_bb/hook_C_dom"/>
</dbReference>
<name>A0A194AHQ7_9BACT</name>
<evidence type="ECO:0000259" key="7">
    <source>
        <dbReference type="Pfam" id="PF22692"/>
    </source>
</evidence>
<dbReference type="InterPro" id="IPR037925">
    <property type="entry name" value="FlgE/F/G-like"/>
</dbReference>
<dbReference type="Pfam" id="PF00460">
    <property type="entry name" value="Flg_bb_rod"/>
    <property type="match status" value="1"/>
</dbReference>
<dbReference type="InterPro" id="IPR001444">
    <property type="entry name" value="Flag_bb_rod_N"/>
</dbReference>
<reference evidence="9" key="1">
    <citation type="submission" date="2016-06" db="EMBL/GenBank/DDBJ databases">
        <title>Draft genome sequence of Desulfoplanes formicivorans strain Pf12B.</title>
        <authorList>
            <person name="Watanabe M."/>
            <person name="Kojima H."/>
            <person name="Fukui M."/>
        </authorList>
    </citation>
    <scope>NUCLEOTIDE SEQUENCE [LARGE SCALE GENOMIC DNA]</scope>
    <source>
        <strain evidence="9">Pf12B</strain>
    </source>
</reference>
<dbReference type="PANTHER" id="PTHR30435">
    <property type="entry name" value="FLAGELLAR PROTEIN"/>
    <property type="match status" value="1"/>
</dbReference>
<dbReference type="AlphaFoldDB" id="A0A194AHQ7"/>
<evidence type="ECO:0000313" key="9">
    <source>
        <dbReference type="Proteomes" id="UP000095200"/>
    </source>
</evidence>
<dbReference type="GO" id="GO:0030694">
    <property type="term" value="C:bacterial-type flagellum basal body, rod"/>
    <property type="evidence" value="ECO:0007669"/>
    <property type="project" value="InterPro"/>
</dbReference>
<sequence length="242" mass="26479">MQSAVYSAVFGSTTQSKRLNYIANNLANVNTTGFKRMAMSFCDAFRNQEIGKDPMVSQTRLHTVDVDLSQGGLTMTGNPLDLAIEGKGFFKLETPNGVRYTRAGMFRLDDNGVITDVHGNILQGEGGPVTVPRDSQPVINDAGELYVDGAVVGRIAVVTFDEAQRLEPVGRHLFRTPDDQSFEEIPATDSMVHQGFLENSNVEVVQEMVRMIEVSRNVGAEQKIMTTSSDMDDKAINTVGKI</sequence>
<dbReference type="Pfam" id="PF22692">
    <property type="entry name" value="LlgE_F_G_D1"/>
    <property type="match status" value="1"/>
</dbReference>
<keyword evidence="8" id="KW-0282">Flagellum</keyword>
<keyword evidence="8" id="KW-0969">Cilium</keyword>
<dbReference type="PROSITE" id="PS00588">
    <property type="entry name" value="FLAGELLA_BB_ROD"/>
    <property type="match status" value="1"/>
</dbReference>
<feature type="domain" description="Flagellar basal-body/hook protein C-terminal" evidence="6">
    <location>
        <begin position="194"/>
        <end position="237"/>
    </location>
</feature>
<evidence type="ECO:0000313" key="8">
    <source>
        <dbReference type="EMBL" id="GAU09617.1"/>
    </source>
</evidence>
<organism evidence="8 9">
    <name type="scientific">Desulfoplanes formicivorans</name>
    <dbReference type="NCBI Taxonomy" id="1592317"/>
    <lineage>
        <taxon>Bacteria</taxon>
        <taxon>Pseudomonadati</taxon>
        <taxon>Thermodesulfobacteriota</taxon>
        <taxon>Desulfovibrionia</taxon>
        <taxon>Desulfovibrionales</taxon>
        <taxon>Desulfoplanaceae</taxon>
        <taxon>Desulfoplanes</taxon>
    </lineage>
</organism>
<dbReference type="InterPro" id="IPR053967">
    <property type="entry name" value="LlgE_F_G-like_D1"/>
</dbReference>
<accession>A0A194AHQ7</accession>
<comment type="similarity">
    <text evidence="2 4">Belongs to the flagella basal body rod proteins family.</text>
</comment>
<dbReference type="PANTHER" id="PTHR30435:SF19">
    <property type="entry name" value="FLAGELLAR BASAL-BODY ROD PROTEIN FLGG"/>
    <property type="match status" value="1"/>
</dbReference>
<feature type="domain" description="Flagellar basal body rod protein N-terminal" evidence="5">
    <location>
        <begin position="8"/>
        <end position="35"/>
    </location>
</feature>
<dbReference type="RefSeq" id="WP_069859878.1">
    <property type="nucleotide sequence ID" value="NZ_BDFE01000020.1"/>
</dbReference>
<protein>
    <submittedName>
        <fullName evidence="8">Flagellar basal body rod protein FlgG</fullName>
    </submittedName>
</protein>
<feature type="domain" description="Flagellar hook protein FlgE/F/G-like D1" evidence="7">
    <location>
        <begin position="83"/>
        <end position="145"/>
    </location>
</feature>
<gene>
    <name evidence="8" type="ORF">DPF_2347</name>
</gene>
<comment type="subcellular location">
    <subcellularLocation>
        <location evidence="1 4">Bacterial flagellum basal body</location>
    </subcellularLocation>
</comment>
<dbReference type="Proteomes" id="UP000095200">
    <property type="component" value="Unassembled WGS sequence"/>
</dbReference>
<evidence type="ECO:0000259" key="6">
    <source>
        <dbReference type="Pfam" id="PF06429"/>
    </source>
</evidence>
<dbReference type="GO" id="GO:0071978">
    <property type="term" value="P:bacterial-type flagellum-dependent swarming motility"/>
    <property type="evidence" value="ECO:0007669"/>
    <property type="project" value="TreeGrafter"/>
</dbReference>
<dbReference type="SUPFAM" id="SSF117143">
    <property type="entry name" value="Flagellar hook protein flgE"/>
    <property type="match status" value="1"/>
</dbReference>
<evidence type="ECO:0000256" key="4">
    <source>
        <dbReference type="RuleBase" id="RU362116"/>
    </source>
</evidence>
<dbReference type="InterPro" id="IPR012836">
    <property type="entry name" value="FlgF"/>
</dbReference>
<dbReference type="InterPro" id="IPR020013">
    <property type="entry name" value="Flagellar_FlgE/F/G"/>
</dbReference>
<dbReference type="EMBL" id="BDFE01000020">
    <property type="protein sequence ID" value="GAU09617.1"/>
    <property type="molecule type" value="Genomic_DNA"/>
</dbReference>
<evidence type="ECO:0000256" key="2">
    <source>
        <dbReference type="ARBA" id="ARBA00009677"/>
    </source>
</evidence>
<evidence type="ECO:0000256" key="1">
    <source>
        <dbReference type="ARBA" id="ARBA00004117"/>
    </source>
</evidence>
<evidence type="ECO:0000256" key="3">
    <source>
        <dbReference type="ARBA" id="ARBA00023143"/>
    </source>
</evidence>
<dbReference type="NCBIfam" id="TIGR03506">
    <property type="entry name" value="FlgEFG_subfam"/>
    <property type="match status" value="1"/>
</dbReference>
<dbReference type="Pfam" id="PF06429">
    <property type="entry name" value="Flg_bbr_C"/>
    <property type="match status" value="1"/>
</dbReference>
<keyword evidence="3 4" id="KW-0975">Bacterial flagellum</keyword>
<keyword evidence="8" id="KW-0966">Cell projection</keyword>
<dbReference type="NCBIfam" id="TIGR02490">
    <property type="entry name" value="flgF"/>
    <property type="match status" value="1"/>
</dbReference>
<keyword evidence="9" id="KW-1185">Reference proteome</keyword>
<evidence type="ECO:0000259" key="5">
    <source>
        <dbReference type="Pfam" id="PF00460"/>
    </source>
</evidence>
<comment type="caution">
    <text evidence="8">The sequence shown here is derived from an EMBL/GenBank/DDBJ whole genome shotgun (WGS) entry which is preliminary data.</text>
</comment>
<dbReference type="STRING" id="1592317.DPF_2347"/>